<dbReference type="InterPro" id="IPR019619">
    <property type="entry name" value="DUF2490"/>
</dbReference>
<evidence type="ECO:0000313" key="2">
    <source>
        <dbReference type="EMBL" id="WDE96237.1"/>
    </source>
</evidence>
<name>A0ABY7VTM6_9BACT</name>
<dbReference type="Gene3D" id="2.40.160.40">
    <property type="entry name" value="monomeric porin ompg"/>
    <property type="match status" value="1"/>
</dbReference>
<keyword evidence="1" id="KW-0732">Signal</keyword>
<dbReference type="EMBL" id="CP117811">
    <property type="protein sequence ID" value="WDE96237.1"/>
    <property type="molecule type" value="Genomic_DNA"/>
</dbReference>
<proteinExistence type="predicted"/>
<evidence type="ECO:0000313" key="3">
    <source>
        <dbReference type="Proteomes" id="UP001214250"/>
    </source>
</evidence>
<evidence type="ECO:0000256" key="1">
    <source>
        <dbReference type="ARBA" id="ARBA00022729"/>
    </source>
</evidence>
<dbReference type="SUPFAM" id="SSF56935">
    <property type="entry name" value="Porins"/>
    <property type="match status" value="1"/>
</dbReference>
<gene>
    <name evidence="2" type="ORF">PQO03_11015</name>
</gene>
<dbReference type="RefSeq" id="WP_274150313.1">
    <property type="nucleotide sequence ID" value="NZ_CP117811.1"/>
</dbReference>
<keyword evidence="3" id="KW-1185">Reference proteome</keyword>
<dbReference type="InterPro" id="IPR053713">
    <property type="entry name" value="Bact_OM_Channel_sf"/>
</dbReference>
<protein>
    <submittedName>
        <fullName evidence="2">DUF2490 domain-containing protein</fullName>
    </submittedName>
</protein>
<accession>A0ABY7VTM6</accession>
<reference evidence="2 3" key="1">
    <citation type="submission" date="2023-02" db="EMBL/GenBank/DDBJ databases">
        <title>Genome sequence of Lentisphaera profundi SAORIC-696.</title>
        <authorList>
            <person name="Kim e."/>
            <person name="Cho J.-C."/>
            <person name="Choi A."/>
            <person name="Kang I."/>
        </authorList>
    </citation>
    <scope>NUCLEOTIDE SEQUENCE [LARGE SCALE GENOMIC DNA]</scope>
    <source>
        <strain evidence="2 3">SAORIC-696</strain>
    </source>
</reference>
<dbReference type="Proteomes" id="UP001214250">
    <property type="component" value="Chromosome 1"/>
</dbReference>
<organism evidence="2 3">
    <name type="scientific">Lentisphaera profundi</name>
    <dbReference type="NCBI Taxonomy" id="1658616"/>
    <lineage>
        <taxon>Bacteria</taxon>
        <taxon>Pseudomonadati</taxon>
        <taxon>Lentisphaerota</taxon>
        <taxon>Lentisphaeria</taxon>
        <taxon>Lentisphaerales</taxon>
        <taxon>Lentisphaeraceae</taxon>
        <taxon>Lentisphaera</taxon>
    </lineage>
</organism>
<dbReference type="Pfam" id="PF10677">
    <property type="entry name" value="DUF2490"/>
    <property type="match status" value="1"/>
</dbReference>
<sequence length="219" mass="26059">MKRLLLFLSLLFFPFLGKTEDVGYLNWTTFSTKIDDVKLSLFLDNRFRNGVDDHYFRFASIQLAYPIHDNVDIGFNYSRYDLKAIDGEWKDGRRYEFELNPHYTFTNDWKLSLRNRLEFRKIEDKGSDNTRSRHRLKIDIPIKTRWQAFKGFFASNEFYVDYDDSTRWVANDLQPFGLDFQVAENISFSVFYMEEYGRLNGQSSWDSSALIGTSLIINF</sequence>